<dbReference type="EMBL" id="CANL01000029">
    <property type="protein sequence ID" value="CCM64208.1"/>
    <property type="molecule type" value="Genomic_DNA"/>
</dbReference>
<proteinExistence type="predicted"/>
<evidence type="ECO:0000313" key="2">
    <source>
        <dbReference type="Proteomes" id="UP000018291"/>
    </source>
</evidence>
<reference evidence="1 2" key="1">
    <citation type="journal article" date="2013" name="ISME J.">
        <title>Metabolic model for the filamentous 'Candidatus Microthrix parvicella' based on genomic and metagenomic analyses.</title>
        <authorList>
            <person name="Jon McIlroy S."/>
            <person name="Kristiansen R."/>
            <person name="Albertsen M."/>
            <person name="Michael Karst S."/>
            <person name="Rossetti S."/>
            <person name="Lund Nielsen J."/>
            <person name="Tandoi V."/>
            <person name="James Seviour R."/>
            <person name="Nielsen P.H."/>
        </authorList>
    </citation>
    <scope>NUCLEOTIDE SEQUENCE [LARGE SCALE GENOMIC DNA]</scope>
    <source>
        <strain evidence="1 2">RN1</strain>
    </source>
</reference>
<sequence length="75" mass="8046">MLCGENFRNVPDTGLATRLADYVSDPDGLAYSSKAPWDDPAQCNGFVSSNGNTLNPAWCNSRPSEQTEGAVLVPR</sequence>
<gene>
    <name evidence="1" type="ORF">BN381_350068</name>
</gene>
<dbReference type="HOGENOM" id="CLU_2664268_0_0_11"/>
<organism evidence="1 2">
    <name type="scientific">Candidatus Neomicrothrix parvicella RN1</name>
    <dbReference type="NCBI Taxonomy" id="1229780"/>
    <lineage>
        <taxon>Bacteria</taxon>
        <taxon>Bacillati</taxon>
        <taxon>Actinomycetota</taxon>
        <taxon>Acidimicrobiia</taxon>
        <taxon>Acidimicrobiales</taxon>
        <taxon>Microthrixaceae</taxon>
        <taxon>Candidatus Neomicrothrix</taxon>
    </lineage>
</organism>
<dbReference type="STRING" id="1229780.BN381_350068"/>
<dbReference type="Proteomes" id="UP000018291">
    <property type="component" value="Unassembled WGS sequence"/>
</dbReference>
<evidence type="ECO:0000313" key="1">
    <source>
        <dbReference type="EMBL" id="CCM64208.1"/>
    </source>
</evidence>
<protein>
    <submittedName>
        <fullName evidence="1">Uncharacterized protein</fullName>
    </submittedName>
</protein>
<keyword evidence="2" id="KW-1185">Reference proteome</keyword>
<dbReference type="AlphaFoldDB" id="R4Z0G1"/>
<comment type="caution">
    <text evidence="1">The sequence shown here is derived from an EMBL/GenBank/DDBJ whole genome shotgun (WGS) entry which is preliminary data.</text>
</comment>
<accession>R4Z0G1</accession>
<name>R4Z0G1_9ACTN</name>